<comment type="similarity">
    <text evidence="2 4">Belongs to the bacterial solute-binding protein 3 family.</text>
</comment>
<feature type="domain" description="Solute-binding protein family 3/N-terminal" evidence="6">
    <location>
        <begin position="27"/>
        <end position="247"/>
    </location>
</feature>
<organism evidence="8 9">
    <name type="scientific">Oryzomonas rubra</name>
    <dbReference type="NCBI Taxonomy" id="2509454"/>
    <lineage>
        <taxon>Bacteria</taxon>
        <taxon>Pseudomonadati</taxon>
        <taxon>Thermodesulfobacteriota</taxon>
        <taxon>Desulfuromonadia</taxon>
        <taxon>Geobacterales</taxon>
        <taxon>Geobacteraceae</taxon>
        <taxon>Oryzomonas</taxon>
    </lineage>
</organism>
<name>A0A5A9XG01_9BACT</name>
<accession>A0A5A9XG01</accession>
<dbReference type="AlphaFoldDB" id="A0A5A9XG01"/>
<sequence>MKFLCTLTATAALLAALSLTAFAAPKSIKVATDATWPPMEMVDTNKQIVGYDIDFLKAVAKEAGVAVVIKNTAWDGIFAGLDSGQYDAIISSVTITKERQAKYDFTEPYTSIGQILVVPKTNKTAKVIADLKGKKVGAQIGTTGAMEIKKVTGVELKTYDEIGLAFEDMAAGRIFGVVCDEPVAAHFALQKKEYKDKFKIVGKSFTKEAYGIVVKKGNKDLVALLNKGIKAVKAKKLDTKIHTKWVK</sequence>
<dbReference type="Proteomes" id="UP000324298">
    <property type="component" value="Unassembled WGS sequence"/>
</dbReference>
<dbReference type="EMBL" id="SRSD01000005">
    <property type="protein sequence ID" value="KAA0891814.1"/>
    <property type="molecule type" value="Genomic_DNA"/>
</dbReference>
<evidence type="ECO:0000256" key="3">
    <source>
        <dbReference type="ARBA" id="ARBA00022729"/>
    </source>
</evidence>
<evidence type="ECO:0000313" key="9">
    <source>
        <dbReference type="Proteomes" id="UP000324298"/>
    </source>
</evidence>
<gene>
    <name evidence="8" type="ORF">ET418_10290</name>
</gene>
<evidence type="ECO:0000256" key="1">
    <source>
        <dbReference type="ARBA" id="ARBA00004196"/>
    </source>
</evidence>
<keyword evidence="9" id="KW-1185">Reference proteome</keyword>
<dbReference type="PROSITE" id="PS01039">
    <property type="entry name" value="SBP_BACTERIAL_3"/>
    <property type="match status" value="1"/>
</dbReference>
<evidence type="ECO:0000256" key="5">
    <source>
        <dbReference type="SAM" id="SignalP"/>
    </source>
</evidence>
<dbReference type="CDD" id="cd13624">
    <property type="entry name" value="PBP2_Arg_Lys_His"/>
    <property type="match status" value="1"/>
</dbReference>
<dbReference type="OrthoDB" id="6192933at2"/>
<evidence type="ECO:0000259" key="7">
    <source>
        <dbReference type="SMART" id="SM00079"/>
    </source>
</evidence>
<evidence type="ECO:0000256" key="2">
    <source>
        <dbReference type="ARBA" id="ARBA00010333"/>
    </source>
</evidence>
<dbReference type="InterPro" id="IPR001320">
    <property type="entry name" value="Iontro_rcpt_C"/>
</dbReference>
<dbReference type="GO" id="GO:0016020">
    <property type="term" value="C:membrane"/>
    <property type="evidence" value="ECO:0007669"/>
    <property type="project" value="InterPro"/>
</dbReference>
<feature type="domain" description="Ionotropic glutamate receptor C-terminal" evidence="7">
    <location>
        <begin position="27"/>
        <end position="247"/>
    </location>
</feature>
<feature type="chain" id="PRO_5022813537" evidence="5">
    <location>
        <begin position="24"/>
        <end position="247"/>
    </location>
</feature>
<dbReference type="InterPro" id="IPR001638">
    <property type="entry name" value="Solute-binding_3/MltF_N"/>
</dbReference>
<comment type="caution">
    <text evidence="8">The sequence shown here is derived from an EMBL/GenBank/DDBJ whole genome shotgun (WGS) entry which is preliminary data.</text>
</comment>
<dbReference type="GO" id="GO:0015276">
    <property type="term" value="F:ligand-gated monoatomic ion channel activity"/>
    <property type="evidence" value="ECO:0007669"/>
    <property type="project" value="InterPro"/>
</dbReference>
<protein>
    <submittedName>
        <fullName evidence="8">Basic amino acid ABC transporter substrate-binding protein</fullName>
    </submittedName>
</protein>
<dbReference type="GO" id="GO:0030313">
    <property type="term" value="C:cell envelope"/>
    <property type="evidence" value="ECO:0007669"/>
    <property type="project" value="UniProtKB-SubCell"/>
</dbReference>
<evidence type="ECO:0000256" key="4">
    <source>
        <dbReference type="RuleBase" id="RU003744"/>
    </source>
</evidence>
<feature type="signal peptide" evidence="5">
    <location>
        <begin position="1"/>
        <end position="23"/>
    </location>
</feature>
<evidence type="ECO:0000313" key="8">
    <source>
        <dbReference type="EMBL" id="KAA0891814.1"/>
    </source>
</evidence>
<dbReference type="PANTHER" id="PTHR35936">
    <property type="entry name" value="MEMBRANE-BOUND LYTIC MUREIN TRANSGLYCOSYLASE F"/>
    <property type="match status" value="1"/>
</dbReference>
<dbReference type="SMART" id="SM00062">
    <property type="entry name" value="PBPb"/>
    <property type="match status" value="1"/>
</dbReference>
<dbReference type="SMART" id="SM00079">
    <property type="entry name" value="PBPe"/>
    <property type="match status" value="1"/>
</dbReference>
<evidence type="ECO:0000259" key="6">
    <source>
        <dbReference type="SMART" id="SM00062"/>
    </source>
</evidence>
<dbReference type="RefSeq" id="WP_149307513.1">
    <property type="nucleotide sequence ID" value="NZ_SRSD01000005.1"/>
</dbReference>
<dbReference type="PANTHER" id="PTHR35936:SF17">
    <property type="entry name" value="ARGININE-BINDING EXTRACELLULAR PROTEIN ARTP"/>
    <property type="match status" value="1"/>
</dbReference>
<proteinExistence type="inferred from homology"/>
<dbReference type="SUPFAM" id="SSF53850">
    <property type="entry name" value="Periplasmic binding protein-like II"/>
    <property type="match status" value="1"/>
</dbReference>
<dbReference type="InterPro" id="IPR018313">
    <property type="entry name" value="SBP_3_CS"/>
</dbReference>
<dbReference type="Pfam" id="PF00497">
    <property type="entry name" value="SBP_bac_3"/>
    <property type="match status" value="1"/>
</dbReference>
<comment type="subcellular location">
    <subcellularLocation>
        <location evidence="1">Cell envelope</location>
    </subcellularLocation>
</comment>
<keyword evidence="3 5" id="KW-0732">Signal</keyword>
<dbReference type="Gene3D" id="3.40.190.10">
    <property type="entry name" value="Periplasmic binding protein-like II"/>
    <property type="match status" value="2"/>
</dbReference>
<reference evidence="8 9" key="1">
    <citation type="submission" date="2019-04" db="EMBL/GenBank/DDBJ databases">
        <title>Geobacter ruber sp. nov., ferric-reducing bacteria isolated from paddy soil.</title>
        <authorList>
            <person name="Xu Z."/>
            <person name="Masuda Y."/>
            <person name="Itoh H."/>
            <person name="Senoo K."/>
        </authorList>
    </citation>
    <scope>NUCLEOTIDE SEQUENCE [LARGE SCALE GENOMIC DNA]</scope>
    <source>
        <strain evidence="8 9">Red88</strain>
    </source>
</reference>